<dbReference type="Proteomes" id="UP000193642">
    <property type="component" value="Unassembled WGS sequence"/>
</dbReference>
<accession>A0A1Y2CE45</accession>
<dbReference type="OrthoDB" id="2120499at2759"/>
<dbReference type="PANTHER" id="PTHR15510:SF5">
    <property type="entry name" value="SPERM-ASSOCIATED ANTIGEN 8"/>
    <property type="match status" value="1"/>
</dbReference>
<dbReference type="GO" id="GO:0008017">
    <property type="term" value="F:microtubule binding"/>
    <property type="evidence" value="ECO:0007669"/>
    <property type="project" value="InterPro"/>
</dbReference>
<sequence length="206" mass="22790">MATSTHGGTDWNRHHGRVGATLLENWVEERAVSDKILAERGEFASVSKRGHHDILINDQRVREVQTTSKAAFAISASRSDPNKIERGKRRQLVEAELMKQAIEELKEPPIDRSAKEWISTAHNDFTSSAQPIELGLHLPPEPVTAKYNHPITFWSDHATKGCGTVICSTAFTTSEAPSAEQGVQFGKHAAFSTPIKEFKRGPVKDV</sequence>
<dbReference type="STRING" id="329046.A0A1Y2CE45"/>
<proteinExistence type="predicted"/>
<dbReference type="AlphaFoldDB" id="A0A1Y2CE45"/>
<dbReference type="GO" id="GO:0005737">
    <property type="term" value="C:cytoplasm"/>
    <property type="evidence" value="ECO:0007669"/>
    <property type="project" value="TreeGrafter"/>
</dbReference>
<protein>
    <submittedName>
        <fullName evidence="1">Uncharacterized protein</fullName>
    </submittedName>
</protein>
<dbReference type="InterPro" id="IPR026124">
    <property type="entry name" value="Sperm-assoc_Ag8"/>
</dbReference>
<evidence type="ECO:0000313" key="2">
    <source>
        <dbReference type="Proteomes" id="UP000193642"/>
    </source>
</evidence>
<comment type="caution">
    <text evidence="1">The sequence shown here is derived from an EMBL/GenBank/DDBJ whole genome shotgun (WGS) entry which is preliminary data.</text>
</comment>
<evidence type="ECO:0000313" key="1">
    <source>
        <dbReference type="EMBL" id="ORY45074.1"/>
    </source>
</evidence>
<dbReference type="PANTHER" id="PTHR15510">
    <property type="entry name" value="SPERM-ASSOCIATED ANTIGEN 8"/>
    <property type="match status" value="1"/>
</dbReference>
<gene>
    <name evidence="1" type="ORF">BCR33DRAFT_716424</name>
</gene>
<organism evidence="1 2">
    <name type="scientific">Rhizoclosmatium globosum</name>
    <dbReference type="NCBI Taxonomy" id="329046"/>
    <lineage>
        <taxon>Eukaryota</taxon>
        <taxon>Fungi</taxon>
        <taxon>Fungi incertae sedis</taxon>
        <taxon>Chytridiomycota</taxon>
        <taxon>Chytridiomycota incertae sedis</taxon>
        <taxon>Chytridiomycetes</taxon>
        <taxon>Chytridiales</taxon>
        <taxon>Chytriomycetaceae</taxon>
        <taxon>Rhizoclosmatium</taxon>
    </lineage>
</organism>
<dbReference type="GO" id="GO:0005634">
    <property type="term" value="C:nucleus"/>
    <property type="evidence" value="ECO:0007669"/>
    <property type="project" value="TreeGrafter"/>
</dbReference>
<name>A0A1Y2CE45_9FUNG</name>
<dbReference type="EMBL" id="MCGO01000020">
    <property type="protein sequence ID" value="ORY45074.1"/>
    <property type="molecule type" value="Genomic_DNA"/>
</dbReference>
<dbReference type="GO" id="GO:0045944">
    <property type="term" value="P:positive regulation of transcription by RNA polymerase II"/>
    <property type="evidence" value="ECO:0007669"/>
    <property type="project" value="TreeGrafter"/>
</dbReference>
<keyword evidence="2" id="KW-1185">Reference proteome</keyword>
<reference evidence="1 2" key="1">
    <citation type="submission" date="2016-07" db="EMBL/GenBank/DDBJ databases">
        <title>Pervasive Adenine N6-methylation of Active Genes in Fungi.</title>
        <authorList>
            <consortium name="DOE Joint Genome Institute"/>
            <person name="Mondo S.J."/>
            <person name="Dannebaum R.O."/>
            <person name="Kuo R.C."/>
            <person name="Labutti K."/>
            <person name="Haridas S."/>
            <person name="Kuo A."/>
            <person name="Salamov A."/>
            <person name="Ahrendt S.R."/>
            <person name="Lipzen A."/>
            <person name="Sullivan W."/>
            <person name="Andreopoulos W.B."/>
            <person name="Clum A."/>
            <person name="Lindquist E."/>
            <person name="Daum C."/>
            <person name="Ramamoorthy G.K."/>
            <person name="Gryganskyi A."/>
            <person name="Culley D."/>
            <person name="Magnuson J.K."/>
            <person name="James T.Y."/>
            <person name="O'Malley M.A."/>
            <person name="Stajich J.E."/>
            <person name="Spatafora J.W."/>
            <person name="Visel A."/>
            <person name="Grigoriev I.V."/>
        </authorList>
    </citation>
    <scope>NUCLEOTIDE SEQUENCE [LARGE SCALE GENOMIC DNA]</scope>
    <source>
        <strain evidence="1 2">JEL800</strain>
    </source>
</reference>